<evidence type="ECO:0000256" key="1">
    <source>
        <dbReference type="ARBA" id="ARBA00022729"/>
    </source>
</evidence>
<feature type="domain" description="Outer membrane protein beta-barrel" evidence="3">
    <location>
        <begin position="8"/>
        <end position="160"/>
    </location>
</feature>
<evidence type="ECO:0000313" key="4">
    <source>
        <dbReference type="EMBL" id="MFC3022271.1"/>
    </source>
</evidence>
<dbReference type="Pfam" id="PF13505">
    <property type="entry name" value="OMP_b-brl"/>
    <property type="match status" value="1"/>
</dbReference>
<protein>
    <submittedName>
        <fullName evidence="4">Outer membrane beta-barrel protein</fullName>
    </submittedName>
</protein>
<dbReference type="Proteomes" id="UP001595384">
    <property type="component" value="Unassembled WGS sequence"/>
</dbReference>
<evidence type="ECO:0000259" key="3">
    <source>
        <dbReference type="Pfam" id="PF13505"/>
    </source>
</evidence>
<sequence>MKARLYVLALSLGALSFPTMADSWFYGGASAGVSEYKHENALAHTFYLGTNIIPWIGIEGGYADFGRYKLEGGHVELDSVYGAIKPHVDFGPLELYAKGGVQSWVREGFDDTRIEDDDDLDSFWGIGANYSFMGPISLGLEYSNYKIGNDSVSMLNATASISLF</sequence>
<evidence type="ECO:0000256" key="2">
    <source>
        <dbReference type="SAM" id="SignalP"/>
    </source>
</evidence>
<keyword evidence="1 2" id="KW-0732">Signal</keyword>
<name>A0ABV7C4R5_9VIBR</name>
<feature type="chain" id="PRO_5045809069" evidence="2">
    <location>
        <begin position="22"/>
        <end position="164"/>
    </location>
</feature>
<dbReference type="RefSeq" id="WP_123014385.1">
    <property type="nucleotide sequence ID" value="NZ_AP024912.1"/>
</dbReference>
<dbReference type="InterPro" id="IPR027385">
    <property type="entry name" value="Beta-barrel_OMP"/>
</dbReference>
<organism evidence="4 5">
    <name type="scientific">Vibrio zhugei</name>
    <dbReference type="NCBI Taxonomy" id="2479546"/>
    <lineage>
        <taxon>Bacteria</taxon>
        <taxon>Pseudomonadati</taxon>
        <taxon>Pseudomonadota</taxon>
        <taxon>Gammaproteobacteria</taxon>
        <taxon>Vibrionales</taxon>
        <taxon>Vibrionaceae</taxon>
        <taxon>Vibrio</taxon>
    </lineage>
</organism>
<dbReference type="Gene3D" id="2.40.160.20">
    <property type="match status" value="1"/>
</dbReference>
<evidence type="ECO:0000313" key="5">
    <source>
        <dbReference type="Proteomes" id="UP001595384"/>
    </source>
</evidence>
<dbReference type="SUPFAM" id="SSF56925">
    <property type="entry name" value="OMPA-like"/>
    <property type="match status" value="1"/>
</dbReference>
<comment type="caution">
    <text evidence="4">The sequence shown here is derived from an EMBL/GenBank/DDBJ whole genome shotgun (WGS) entry which is preliminary data.</text>
</comment>
<keyword evidence="5" id="KW-1185">Reference proteome</keyword>
<proteinExistence type="predicted"/>
<gene>
    <name evidence="4" type="ORF">ACFODT_00185</name>
</gene>
<reference evidence="5" key="1">
    <citation type="journal article" date="2019" name="Int. J. Syst. Evol. Microbiol.">
        <title>The Global Catalogue of Microorganisms (GCM) 10K type strain sequencing project: providing services to taxonomists for standard genome sequencing and annotation.</title>
        <authorList>
            <consortium name="The Broad Institute Genomics Platform"/>
            <consortium name="The Broad Institute Genome Sequencing Center for Infectious Disease"/>
            <person name="Wu L."/>
            <person name="Ma J."/>
        </authorList>
    </citation>
    <scope>NUCLEOTIDE SEQUENCE [LARGE SCALE GENOMIC DNA]</scope>
    <source>
        <strain evidence="5">KCTC 62784</strain>
    </source>
</reference>
<dbReference type="EMBL" id="JBHRSE010000002">
    <property type="protein sequence ID" value="MFC3022271.1"/>
    <property type="molecule type" value="Genomic_DNA"/>
</dbReference>
<dbReference type="InterPro" id="IPR011250">
    <property type="entry name" value="OMP/PagP_B-barrel"/>
</dbReference>
<feature type="signal peptide" evidence="2">
    <location>
        <begin position="1"/>
        <end position="21"/>
    </location>
</feature>
<accession>A0ABV7C4R5</accession>